<evidence type="ECO:0000313" key="5">
    <source>
        <dbReference type="EMBL" id="RYO74851.1"/>
    </source>
</evidence>
<reference evidence="5 6" key="1">
    <citation type="submission" date="2018-06" db="EMBL/GenBank/DDBJ databases">
        <title>Complete Genomes of Monosporascus.</title>
        <authorList>
            <person name="Robinson A.J."/>
            <person name="Natvig D.O."/>
        </authorList>
    </citation>
    <scope>NUCLEOTIDE SEQUENCE [LARGE SCALE GENOMIC DNA]</scope>
    <source>
        <strain evidence="5 6">CBS 110550</strain>
    </source>
</reference>
<protein>
    <recommendedName>
        <fullName evidence="4">Yeast cell wall synthesis Kre9/Knh1-like N-terminal domain-containing protein</fullName>
    </recommendedName>
</protein>
<gene>
    <name evidence="5" type="ORF">DL764_010734</name>
</gene>
<dbReference type="STRING" id="155417.A0A4Q4SSA5"/>
<evidence type="ECO:0000256" key="1">
    <source>
        <dbReference type="ARBA" id="ARBA00022729"/>
    </source>
</evidence>
<evidence type="ECO:0000256" key="3">
    <source>
        <dbReference type="SAM" id="SignalP"/>
    </source>
</evidence>
<dbReference type="PANTHER" id="PTHR40633:SF1">
    <property type="entry name" value="GPI ANCHORED SERINE-THREONINE RICH PROTEIN (AFU_ORTHOLOGUE AFUA_1G03630)"/>
    <property type="match status" value="1"/>
</dbReference>
<dbReference type="EMBL" id="QJNU01001577">
    <property type="protein sequence ID" value="RYO74851.1"/>
    <property type="molecule type" value="Genomic_DNA"/>
</dbReference>
<feature type="signal peptide" evidence="3">
    <location>
        <begin position="1"/>
        <end position="16"/>
    </location>
</feature>
<dbReference type="PANTHER" id="PTHR40633">
    <property type="entry name" value="MATRIX PROTEIN, PUTATIVE (AFU_ORTHOLOGUE AFUA_8G05410)-RELATED"/>
    <property type="match status" value="1"/>
</dbReference>
<feature type="region of interest" description="Disordered" evidence="2">
    <location>
        <begin position="136"/>
        <end position="193"/>
    </location>
</feature>
<evidence type="ECO:0000259" key="4">
    <source>
        <dbReference type="Pfam" id="PF10342"/>
    </source>
</evidence>
<proteinExistence type="predicted"/>
<dbReference type="OrthoDB" id="5589325at2759"/>
<dbReference type="Pfam" id="PF10342">
    <property type="entry name" value="Kre9_KNH"/>
    <property type="match status" value="1"/>
</dbReference>
<keyword evidence="6" id="KW-1185">Reference proteome</keyword>
<comment type="caution">
    <text evidence="5">The sequence shown here is derived from an EMBL/GenBank/DDBJ whole genome shotgun (WGS) entry which is preliminary data.</text>
</comment>
<dbReference type="InterPro" id="IPR018466">
    <property type="entry name" value="Kre9/Knh1-like_N"/>
</dbReference>
<name>A0A4Q4SSA5_9PEZI</name>
<feature type="compositionally biased region" description="Low complexity" evidence="2">
    <location>
        <begin position="136"/>
        <end position="189"/>
    </location>
</feature>
<accession>A0A4Q4SSA5</accession>
<feature type="chain" id="PRO_5020527597" description="Yeast cell wall synthesis Kre9/Knh1-like N-terminal domain-containing protein" evidence="3">
    <location>
        <begin position="17"/>
        <end position="223"/>
    </location>
</feature>
<dbReference type="Proteomes" id="UP000293360">
    <property type="component" value="Unassembled WGS sequence"/>
</dbReference>
<evidence type="ECO:0000256" key="2">
    <source>
        <dbReference type="SAM" id="MobiDB-lite"/>
    </source>
</evidence>
<evidence type="ECO:0000313" key="6">
    <source>
        <dbReference type="Proteomes" id="UP000293360"/>
    </source>
</evidence>
<dbReference type="AlphaFoldDB" id="A0A4Q4SSA5"/>
<keyword evidence="1 3" id="KW-0732">Signal</keyword>
<feature type="domain" description="Yeast cell wall synthesis Kre9/Knh1-like N-terminal" evidence="4">
    <location>
        <begin position="28"/>
        <end position="103"/>
    </location>
</feature>
<sequence length="223" mass="22158">MKFTISSIIFAGLAAAQVILTNSDFSGIEAGEPFTITWADASGPVTLTLMNGPADNLNTVSEITSGETGESFTWTPPESLPSDTYAFEISDGSSINYSQRFEISGGAASGSSTVSLTTATASATSAASTSVVTSTASSTTISTATTESSSSATMSSDSSSITGSVTTSSATTTMTTTMTSSRNSAATTSDTPVVTEVPGTNGAQGVVAPLVAPFLVAVGAALF</sequence>
<dbReference type="InterPro" id="IPR052982">
    <property type="entry name" value="SRP1/TIP1-like"/>
</dbReference>
<organism evidence="5 6">
    <name type="scientific">Monosporascus ibericus</name>
    <dbReference type="NCBI Taxonomy" id="155417"/>
    <lineage>
        <taxon>Eukaryota</taxon>
        <taxon>Fungi</taxon>
        <taxon>Dikarya</taxon>
        <taxon>Ascomycota</taxon>
        <taxon>Pezizomycotina</taxon>
        <taxon>Sordariomycetes</taxon>
        <taxon>Xylariomycetidae</taxon>
        <taxon>Xylariales</taxon>
        <taxon>Xylariales incertae sedis</taxon>
        <taxon>Monosporascus</taxon>
    </lineage>
</organism>